<protein>
    <submittedName>
        <fullName evidence="2">Uncharacterized protein</fullName>
    </submittedName>
</protein>
<organism evidence="2 3">
    <name type="scientific">Vibrio campbellii (strain ATCC BAA-1116)</name>
    <dbReference type="NCBI Taxonomy" id="2902295"/>
    <lineage>
        <taxon>Bacteria</taxon>
        <taxon>Pseudomonadati</taxon>
        <taxon>Pseudomonadota</taxon>
        <taxon>Gammaproteobacteria</taxon>
        <taxon>Vibrionales</taxon>
        <taxon>Vibrionaceae</taxon>
        <taxon>Vibrio</taxon>
    </lineage>
</organism>
<gene>
    <name evidence="2" type="ordered locus">VIBHAR_05587</name>
</gene>
<dbReference type="KEGG" id="vha:VIBHAR_05587"/>
<feature type="transmembrane region" description="Helical" evidence="1">
    <location>
        <begin position="21"/>
        <end position="44"/>
    </location>
</feature>
<dbReference type="Proteomes" id="UP000008152">
    <property type="component" value="Chromosome II"/>
</dbReference>
<sequence>MIVLIVKKLDLGLLLNRLSQLSTAVIVDLATALLLFGVVALFLWEQTNEMEFDAESVSNFVIGIHHGQRKG</sequence>
<evidence type="ECO:0000313" key="3">
    <source>
        <dbReference type="Proteomes" id="UP000008152"/>
    </source>
</evidence>
<accession>A7N8C8</accession>
<reference evidence="2 3" key="1">
    <citation type="submission" date="2007-08" db="EMBL/GenBank/DDBJ databases">
        <authorList>
            <consortium name="The Vibrio harveyi Genome Sequencing Project"/>
            <person name="Bassler B."/>
            <person name="Clifton S.W."/>
            <person name="Fulton L."/>
            <person name="Delehaunty K."/>
            <person name="Fronick C."/>
            <person name="Harrison M."/>
            <person name="Markivic C."/>
            <person name="Fulton R."/>
            <person name="Tin-Wollam A.-M."/>
            <person name="Shah N."/>
            <person name="Pepin K."/>
            <person name="Nash W."/>
            <person name="Thiruvilangam P."/>
            <person name="Bhonagiri V."/>
            <person name="Waters C."/>
            <person name="Tu K.C."/>
            <person name="Irgon J."/>
            <person name="Wilson R.K."/>
        </authorList>
    </citation>
    <scope>NUCLEOTIDE SEQUENCE [LARGE SCALE GENOMIC DNA]</scope>
    <source>
        <strain evidence="3">ATCC BAA-1116 / BB120</strain>
    </source>
</reference>
<evidence type="ECO:0000313" key="2">
    <source>
        <dbReference type="EMBL" id="ABU73490.1"/>
    </source>
</evidence>
<keyword evidence="1" id="KW-0472">Membrane</keyword>
<evidence type="ECO:0000256" key="1">
    <source>
        <dbReference type="SAM" id="Phobius"/>
    </source>
</evidence>
<dbReference type="EMBL" id="CP000790">
    <property type="protein sequence ID" value="ABU73490.1"/>
    <property type="molecule type" value="Genomic_DNA"/>
</dbReference>
<keyword evidence="1" id="KW-1133">Transmembrane helix</keyword>
<dbReference type="AlphaFoldDB" id="A7N8C8"/>
<proteinExistence type="predicted"/>
<name>A7N8C8_VIBC1</name>
<keyword evidence="1" id="KW-0812">Transmembrane</keyword>